<dbReference type="RefSeq" id="WP_026635958.1">
    <property type="nucleotide sequence ID" value="NZ_FONH01000003.1"/>
</dbReference>
<reference evidence="3" key="1">
    <citation type="submission" date="2016-10" db="EMBL/GenBank/DDBJ databases">
        <authorList>
            <person name="Varghese N."/>
            <person name="Submissions S."/>
        </authorList>
    </citation>
    <scope>NUCLEOTIDE SEQUENCE [LARGE SCALE GENOMIC DNA]</scope>
    <source>
        <strain evidence="3">UNC178MFTsu3.1</strain>
    </source>
</reference>
<protein>
    <submittedName>
        <fullName evidence="2">Uncharacterized protein</fullName>
    </submittedName>
</protein>
<evidence type="ECO:0000256" key="1">
    <source>
        <dbReference type="SAM" id="SignalP"/>
    </source>
</evidence>
<gene>
    <name evidence="2" type="ORF">SAMN02799615_01184</name>
</gene>
<feature type="chain" id="PRO_5011704366" evidence="1">
    <location>
        <begin position="21"/>
        <end position="146"/>
    </location>
</feature>
<feature type="signal peptide" evidence="1">
    <location>
        <begin position="1"/>
        <end position="20"/>
    </location>
</feature>
<dbReference type="Pfam" id="PF20101">
    <property type="entry name" value="DUF6491"/>
    <property type="match status" value="1"/>
</dbReference>
<dbReference type="Proteomes" id="UP000199477">
    <property type="component" value="Unassembled WGS sequence"/>
</dbReference>
<sequence length="146" mass="15789">MKTVTAMLLLALTAAGVAHADGPASDRQPMRPVSECMRPDRINNWAVIDKRTVIVQNGPERYLVKLSADCPRLGIGQSLRFRPNESNRAIGLGPIGPVCGEVGETVSSRDQPPCAIQSVSKIDAAQYKDMEKHAKQHGFLSNGDKP</sequence>
<evidence type="ECO:0000313" key="3">
    <source>
        <dbReference type="Proteomes" id="UP000199477"/>
    </source>
</evidence>
<proteinExistence type="predicted"/>
<name>A0A1I2BL84_9GAMM</name>
<dbReference type="InterPro" id="IPR045500">
    <property type="entry name" value="DUF6491"/>
</dbReference>
<dbReference type="STRING" id="500610.SAMN02799615_01184"/>
<organism evidence="2 3">
    <name type="scientific">Dyella marensis</name>
    <dbReference type="NCBI Taxonomy" id="500610"/>
    <lineage>
        <taxon>Bacteria</taxon>
        <taxon>Pseudomonadati</taxon>
        <taxon>Pseudomonadota</taxon>
        <taxon>Gammaproteobacteria</taxon>
        <taxon>Lysobacterales</taxon>
        <taxon>Rhodanobacteraceae</taxon>
        <taxon>Dyella</taxon>
    </lineage>
</organism>
<keyword evidence="1" id="KW-0732">Signal</keyword>
<keyword evidence="3" id="KW-1185">Reference proteome</keyword>
<evidence type="ECO:0000313" key="2">
    <source>
        <dbReference type="EMBL" id="SFE56677.1"/>
    </source>
</evidence>
<accession>A0A1I2BL84</accession>
<dbReference type="EMBL" id="FONH01000003">
    <property type="protein sequence ID" value="SFE56677.1"/>
    <property type="molecule type" value="Genomic_DNA"/>
</dbReference>
<dbReference type="AlphaFoldDB" id="A0A1I2BL84"/>